<dbReference type="RefSeq" id="WP_129122918.1">
    <property type="nucleotide sequence ID" value="NZ_PEIB01000018.1"/>
</dbReference>
<dbReference type="Pfam" id="PF18911">
    <property type="entry name" value="PKD_4"/>
    <property type="match status" value="3"/>
</dbReference>
<dbReference type="CDD" id="cd12215">
    <property type="entry name" value="ChiC_BD"/>
    <property type="match status" value="2"/>
</dbReference>
<dbReference type="PANTHER" id="PTHR46182">
    <property type="entry name" value="FI19480P1"/>
    <property type="match status" value="1"/>
</dbReference>
<dbReference type="CDD" id="cd00146">
    <property type="entry name" value="PKD"/>
    <property type="match status" value="3"/>
</dbReference>
<organism evidence="3 4">
    <name type="scientific">Veronia nyctiphanis</name>
    <dbReference type="NCBI Taxonomy" id="1278244"/>
    <lineage>
        <taxon>Bacteria</taxon>
        <taxon>Pseudomonadati</taxon>
        <taxon>Pseudomonadota</taxon>
        <taxon>Gammaproteobacteria</taxon>
        <taxon>Vibrionales</taxon>
        <taxon>Vibrionaceae</taxon>
        <taxon>Veronia</taxon>
    </lineage>
</organism>
<proteinExistence type="predicted"/>
<dbReference type="GO" id="GO:0004553">
    <property type="term" value="F:hydrolase activity, hydrolyzing O-glycosyl compounds"/>
    <property type="evidence" value="ECO:0007669"/>
    <property type="project" value="InterPro"/>
</dbReference>
<dbReference type="Gene3D" id="2.10.10.20">
    <property type="entry name" value="Carbohydrate-binding module superfamily 5/12"/>
    <property type="match status" value="2"/>
</dbReference>
<accession>A0A4V1LSR0</accession>
<dbReference type="GO" id="GO:0005975">
    <property type="term" value="P:carbohydrate metabolic process"/>
    <property type="evidence" value="ECO:0007669"/>
    <property type="project" value="InterPro"/>
</dbReference>
<dbReference type="SUPFAM" id="SSF51055">
    <property type="entry name" value="Carbohydrate binding domain"/>
    <property type="match status" value="2"/>
</dbReference>
<evidence type="ECO:0000313" key="4">
    <source>
        <dbReference type="Proteomes" id="UP000290287"/>
    </source>
</evidence>
<dbReference type="InterPro" id="IPR029865">
    <property type="entry name" value="KIAA0319-like"/>
</dbReference>
<dbReference type="GO" id="GO:0005576">
    <property type="term" value="C:extracellular region"/>
    <property type="evidence" value="ECO:0007669"/>
    <property type="project" value="InterPro"/>
</dbReference>
<evidence type="ECO:0000313" key="3">
    <source>
        <dbReference type="EMBL" id="RXJ72568.1"/>
    </source>
</evidence>
<dbReference type="Gene3D" id="2.60.120.380">
    <property type="match status" value="1"/>
</dbReference>
<keyword evidence="4" id="KW-1185">Reference proteome</keyword>
<feature type="domain" description="PKD" evidence="2">
    <location>
        <begin position="518"/>
        <end position="597"/>
    </location>
</feature>
<dbReference type="SUPFAM" id="SSF49299">
    <property type="entry name" value="PKD domain"/>
    <property type="match status" value="3"/>
</dbReference>
<dbReference type="GO" id="GO:0030246">
    <property type="term" value="F:carbohydrate binding"/>
    <property type="evidence" value="ECO:0007669"/>
    <property type="project" value="InterPro"/>
</dbReference>
<dbReference type="InterPro" id="IPR003610">
    <property type="entry name" value="CBM5/12"/>
</dbReference>
<dbReference type="InterPro" id="IPR035986">
    <property type="entry name" value="PKD_dom_sf"/>
</dbReference>
<dbReference type="InterPro" id="IPR000601">
    <property type="entry name" value="PKD_dom"/>
</dbReference>
<gene>
    <name evidence="3" type="ORF">CS022_14750</name>
</gene>
<feature type="domain" description="PKD" evidence="2">
    <location>
        <begin position="602"/>
        <end position="682"/>
    </location>
</feature>
<dbReference type="Gene3D" id="2.60.40.10">
    <property type="entry name" value="Immunoglobulins"/>
    <property type="match status" value="3"/>
</dbReference>
<dbReference type="AlphaFoldDB" id="A0A4V1LSR0"/>
<dbReference type="SMART" id="SM00089">
    <property type="entry name" value="PKD"/>
    <property type="match status" value="3"/>
</dbReference>
<dbReference type="SUPFAM" id="SSF55486">
    <property type="entry name" value="Metalloproteases ('zincins'), catalytic domain"/>
    <property type="match status" value="1"/>
</dbReference>
<comment type="caution">
    <text evidence="3">The sequence shown here is derived from an EMBL/GenBank/DDBJ whole genome shotgun (WGS) entry which is preliminary data.</text>
</comment>
<dbReference type="InterPro" id="IPR036573">
    <property type="entry name" value="CBM_sf_5/12"/>
</dbReference>
<sequence>MRLEKQDVSFSINNVTKQLCLALGLIAATPHVAIANQDQSTLATPLTLGTPDAFIQSVGIAPSALSRSALSSKPLSLAGAELTLPDSQGKLLTAVTENLFVEADGTLSIDGEIASIPGSRFILQGNKDAVYGWVILNDNDAYEYRTENGEVSVSAIAKTDVLPDCHFGNHSHRDVPAGAQFSLPAAEDAPPHIGDYNGEHVGKLQSRPGSQYVLLIDTRNVMANGEPYDVSKEFIWTTWQIVAASFSMLDINVTTDRDIYNRAAPSKRGGGTMYRQTGRSSCAFAFGTSTFCTLYREDDAYGQGRIAAHEFGHLFHLSHDGGQPGGEYHEGIADYQWVPVMGNIWFGTNWRDPLYQWSKGEYNGASNREDDFAILQRFVPFKSDDISGTKPLDISASGAVLAENNSGQIERNTDSDTFTFTIGENGGRVNLSIDRAEHIGGGLLDVSAVIRNSAGQTVAQSNNPVDRSASFNESLNAGDYSLVISGGAEGTPQHGFSKYSSLGYYTISGTLSGKGTGENQAPDADFTTQKSGLSVNFINASTDDKGVVSYSWRFGDQTTSNIKDPLHAYAESGTYTVTLSVADQEGLSDTISKSVTVVSGTDNTAPDAQFNVTTDKLTARFTSTATDDKAVTSHQWQFGDGAESFDVNPVHTYASAGRYNVSLTVLDQEGLEDSVTSTVTVQDDATTCDVKAWSATTSYSKGDRVSFKGHIYEAVWWSTGAAPDVYSNVWNKVGDCSGDGGNGDNQTPNAAFAKTVSGLSVSFTNQSTDDKPIASYAWDFGDGSASTQASPSHTFATSGTYTVSLTVTDEEGLTDTASETFSVSGGSDNNCSSPVWDESAVYLTGDKVQHNNAEYEAKWWTQGENPSSTGQWGVWKKLGDCS</sequence>
<evidence type="ECO:0000259" key="2">
    <source>
        <dbReference type="PROSITE" id="PS50093"/>
    </source>
</evidence>
<dbReference type="PANTHER" id="PTHR46182:SF2">
    <property type="entry name" value="FI19480P1"/>
    <property type="match status" value="1"/>
</dbReference>
<dbReference type="OrthoDB" id="315328at2"/>
<dbReference type="InterPro" id="IPR022409">
    <property type="entry name" value="PKD/Chitinase_dom"/>
</dbReference>
<dbReference type="GO" id="GO:0031410">
    <property type="term" value="C:cytoplasmic vesicle"/>
    <property type="evidence" value="ECO:0007669"/>
    <property type="project" value="TreeGrafter"/>
</dbReference>
<protein>
    <recommendedName>
        <fullName evidence="2">PKD domain-containing protein</fullName>
    </recommendedName>
</protein>
<dbReference type="EMBL" id="PEIB01000018">
    <property type="protein sequence ID" value="RXJ72568.1"/>
    <property type="molecule type" value="Genomic_DNA"/>
</dbReference>
<feature type="domain" description="PKD" evidence="2">
    <location>
        <begin position="744"/>
        <end position="823"/>
    </location>
</feature>
<keyword evidence="1" id="KW-0378">Hydrolase</keyword>
<dbReference type="Pfam" id="PF02839">
    <property type="entry name" value="CBM_5_12"/>
    <property type="match status" value="2"/>
</dbReference>
<dbReference type="Proteomes" id="UP000290287">
    <property type="component" value="Unassembled WGS sequence"/>
</dbReference>
<reference evidence="3 4" key="1">
    <citation type="submission" date="2017-10" db="EMBL/GenBank/DDBJ databases">
        <title>Nyctiphanis sp. nov., isolated from the stomach of the euphausiid Nyctiphanes simplex (Hansen, 1911) in the Gulf of California.</title>
        <authorList>
            <person name="Gomez-Gil B."/>
            <person name="Aguilar-Mendez M."/>
            <person name="Lopez-Cortes A."/>
            <person name="Gomez-Gutierrez J."/>
            <person name="Roque A."/>
            <person name="Lang E."/>
            <person name="Gonzalez-Castillo A."/>
        </authorList>
    </citation>
    <scope>NUCLEOTIDE SEQUENCE [LARGE SCALE GENOMIC DNA]</scope>
    <source>
        <strain evidence="3 4">CAIM 600</strain>
    </source>
</reference>
<dbReference type="SMART" id="SM00495">
    <property type="entry name" value="ChtBD3"/>
    <property type="match status" value="2"/>
</dbReference>
<dbReference type="GO" id="GO:0016020">
    <property type="term" value="C:membrane"/>
    <property type="evidence" value="ECO:0007669"/>
    <property type="project" value="TreeGrafter"/>
</dbReference>
<dbReference type="PROSITE" id="PS50093">
    <property type="entry name" value="PKD"/>
    <property type="match status" value="3"/>
</dbReference>
<evidence type="ECO:0000256" key="1">
    <source>
        <dbReference type="ARBA" id="ARBA00022801"/>
    </source>
</evidence>
<name>A0A4V1LSR0_9GAMM</name>
<dbReference type="InterPro" id="IPR013783">
    <property type="entry name" value="Ig-like_fold"/>
</dbReference>